<feature type="region of interest" description="Disordered" evidence="2">
    <location>
        <begin position="535"/>
        <end position="588"/>
    </location>
</feature>
<name>A0ABV7ZAN3_9DEIO</name>
<feature type="compositionally biased region" description="Low complexity" evidence="2">
    <location>
        <begin position="662"/>
        <end position="685"/>
    </location>
</feature>
<keyword evidence="1 3" id="KW-0732">Signal</keyword>
<sequence>MTVRPSPHSRPRTRHKAGTCRPILTALTVALALCACAQRSVPSPTPAQGGVSTPGSTVTALGRVEAASSTSLHVTFSAAVGAAAADDRHYTVTDETGAPLGILAAYVAPDGMSVDLATRPQTARTYTLSVSGVPGPAGRTLGGQQSFTGSEVMAPVLSDAVVLSGTEILLSFGDPVSGVFATLGPEALRRAAYTGTPDAEIKDVRFSRDRGSVIVTTSPLKAAAYTVSAPGLLASPASGAAASLVDPQHNQVSVSAPAATDTVPPVLKRVTPLAADRVQLIFSEPLRADAADVSKYLIRDAAGTVLGVSEAALSEFRTAVTLTTTQQVAGAAYTLGLPAVQDMAGHALDPASSVRFTGFTAAAPSRSDTTPPRVAGAVSVSATSVLVTFSEAVRGGALSAENVAHYHITGVDGAGALSRVAVAAGRVTPQSAALDVVSAKLQPNGTSVLLTTRAQSDIHYELHVNGVTDLAGNQIAPPERDLDPGKALFTGTPVSGAGTDTDHDGVSDADEQRGWTVAVRDINGAVRRYEVTSDPLLADTDGDGLDDSDELANLTDPRRADTDSDKLSDSDEYNVVFSSPTNADTDGDTLTDGAEYSLFASSPLLAGTDGDQIRDDVEMLSSLRNPLIADLPAPRIAVDGVDLQLDVNFTATSDTGTRQLKSKTAQTTLTQATSTSTERSDSTTSEWFANQSVGASFQETIGDEFKAYPKVTFSQSVTSDTGTKGTAGTTFTEASVRSAQQEYANSLTTDREVTANDSVTRTVSGASLSVGVTVESQSNVAFTMTNLELTAFMPDPFAPGKLVPIATLVPEGAVATGGVTLGPGSPSRGPIRFRAVQIYAALAEKLMQDPSGLVFKISNYTLSDESRRDMAYVSQSVKERTAEMFIDYGGALPFERSNVATFSDYGADSKPTGVTMKRIMEGILGLTHYDQAQDAGLNAAQLQGSYSTFMDGGVEKLARVRSRTFGSLAEPKRWFVTVNNNGQNVNFRDIVVRSGDRIRLAYAEDLDGDGLTRAEEDMYGSSDASADTDHDGVPDIEEVYGPADVTGKRSPRTVQRRDGTTVALLSNPASADTNGDGLSDCQEQGIVNGSTVAADGHKIPNLTCAGKLGGAASTYTYDLALDPSNPDTDGDGLSDRTELYGYLVRAYVKTGLPLNVYSDPRKADSDGDGTPDRLEFRLGTDPATPDRDLVLDEDRDGLSNYLEDQG</sequence>
<keyword evidence="5" id="KW-1185">Reference proteome</keyword>
<feature type="signal peptide" evidence="3">
    <location>
        <begin position="1"/>
        <end position="37"/>
    </location>
</feature>
<feature type="chain" id="PRO_5047420771" description="SbsA Ig-like domain-containing protein" evidence="3">
    <location>
        <begin position="38"/>
        <end position="1206"/>
    </location>
</feature>
<gene>
    <name evidence="4" type="ORF">ACFOSB_14620</name>
</gene>
<feature type="region of interest" description="Disordered" evidence="2">
    <location>
        <begin position="1013"/>
        <end position="1057"/>
    </location>
</feature>
<organism evidence="4 5">
    <name type="scientific">Deinococcus rufus</name>
    <dbReference type="NCBI Taxonomy" id="2136097"/>
    <lineage>
        <taxon>Bacteria</taxon>
        <taxon>Thermotogati</taxon>
        <taxon>Deinococcota</taxon>
        <taxon>Deinococci</taxon>
        <taxon>Deinococcales</taxon>
        <taxon>Deinococcaceae</taxon>
        <taxon>Deinococcus</taxon>
    </lineage>
</organism>
<evidence type="ECO:0008006" key="6">
    <source>
        <dbReference type="Google" id="ProtNLM"/>
    </source>
</evidence>
<dbReference type="InterPro" id="IPR053180">
    <property type="entry name" value="Ca-binding_acidic-repeat"/>
</dbReference>
<dbReference type="EMBL" id="JBHRZG010000022">
    <property type="protein sequence ID" value="MFC3834089.1"/>
    <property type="molecule type" value="Genomic_DNA"/>
</dbReference>
<evidence type="ECO:0000313" key="5">
    <source>
        <dbReference type="Proteomes" id="UP001595803"/>
    </source>
</evidence>
<dbReference type="Proteomes" id="UP001595803">
    <property type="component" value="Unassembled WGS sequence"/>
</dbReference>
<dbReference type="Gene3D" id="2.60.40.1220">
    <property type="match status" value="3"/>
</dbReference>
<comment type="caution">
    <text evidence="4">The sequence shown here is derived from an EMBL/GenBank/DDBJ whole genome shotgun (WGS) entry which is preliminary data.</text>
</comment>
<dbReference type="InterPro" id="IPR014755">
    <property type="entry name" value="Cu-Rt/internalin_Ig-like"/>
</dbReference>
<feature type="compositionally biased region" description="Basic and acidic residues" evidence="2">
    <location>
        <begin position="500"/>
        <end position="512"/>
    </location>
</feature>
<proteinExistence type="predicted"/>
<feature type="region of interest" description="Disordered" evidence="2">
    <location>
        <begin position="656"/>
        <end position="685"/>
    </location>
</feature>
<accession>A0ABV7ZAN3</accession>
<evidence type="ECO:0000313" key="4">
    <source>
        <dbReference type="EMBL" id="MFC3834089.1"/>
    </source>
</evidence>
<evidence type="ECO:0000256" key="3">
    <source>
        <dbReference type="SAM" id="SignalP"/>
    </source>
</evidence>
<dbReference type="InterPro" id="IPR028974">
    <property type="entry name" value="TSP_type-3_rpt"/>
</dbReference>
<feature type="compositionally biased region" description="Acidic residues" evidence="2">
    <location>
        <begin position="540"/>
        <end position="550"/>
    </location>
</feature>
<feature type="compositionally biased region" description="Basic and acidic residues" evidence="2">
    <location>
        <begin position="1159"/>
        <end position="1192"/>
    </location>
</feature>
<feature type="compositionally biased region" description="Basic and acidic residues" evidence="2">
    <location>
        <begin position="556"/>
        <end position="569"/>
    </location>
</feature>
<protein>
    <recommendedName>
        <fullName evidence="6">SbsA Ig-like domain-containing protein</fullName>
    </recommendedName>
</protein>
<feature type="region of interest" description="Disordered" evidence="2">
    <location>
        <begin position="471"/>
        <end position="512"/>
    </location>
</feature>
<feature type="region of interest" description="Disordered" evidence="2">
    <location>
        <begin position="1159"/>
        <end position="1206"/>
    </location>
</feature>
<dbReference type="RefSeq" id="WP_380102438.1">
    <property type="nucleotide sequence ID" value="NZ_JBHRZG010000022.1"/>
</dbReference>
<evidence type="ECO:0000256" key="1">
    <source>
        <dbReference type="ARBA" id="ARBA00022729"/>
    </source>
</evidence>
<reference evidence="5" key="1">
    <citation type="journal article" date="2019" name="Int. J. Syst. Evol. Microbiol.">
        <title>The Global Catalogue of Microorganisms (GCM) 10K type strain sequencing project: providing services to taxonomists for standard genome sequencing and annotation.</title>
        <authorList>
            <consortium name="The Broad Institute Genomics Platform"/>
            <consortium name="The Broad Institute Genome Sequencing Center for Infectious Disease"/>
            <person name="Wu L."/>
            <person name="Ma J."/>
        </authorList>
    </citation>
    <scope>NUCLEOTIDE SEQUENCE [LARGE SCALE GENOMIC DNA]</scope>
    <source>
        <strain evidence="5">CCTCC AB 2017081</strain>
    </source>
</reference>
<evidence type="ECO:0000256" key="2">
    <source>
        <dbReference type="SAM" id="MobiDB-lite"/>
    </source>
</evidence>
<dbReference type="PANTHER" id="PTHR37467:SF1">
    <property type="entry name" value="EXPORTED CALCIUM-BINDING GLYCOPROTEIN"/>
    <property type="match status" value="1"/>
</dbReference>
<dbReference type="Gene3D" id="4.10.1080.10">
    <property type="entry name" value="TSP type-3 repeat"/>
    <property type="match status" value="1"/>
</dbReference>
<dbReference type="PANTHER" id="PTHR37467">
    <property type="entry name" value="EXPORTED CALCIUM-BINDING GLYCOPROTEIN-RELATED"/>
    <property type="match status" value="1"/>
</dbReference>